<dbReference type="AlphaFoldDB" id="A0AAV4CES1"/>
<protein>
    <submittedName>
        <fullName evidence="2">Uncharacterized protein</fullName>
    </submittedName>
</protein>
<feature type="compositionally biased region" description="Basic residues" evidence="1">
    <location>
        <begin position="1"/>
        <end position="12"/>
    </location>
</feature>
<dbReference type="Proteomes" id="UP000735302">
    <property type="component" value="Unassembled WGS sequence"/>
</dbReference>
<feature type="region of interest" description="Disordered" evidence="1">
    <location>
        <begin position="1"/>
        <end position="79"/>
    </location>
</feature>
<keyword evidence="3" id="KW-1185">Reference proteome</keyword>
<name>A0AAV4CES1_9GAST</name>
<evidence type="ECO:0000313" key="3">
    <source>
        <dbReference type="Proteomes" id="UP000735302"/>
    </source>
</evidence>
<proteinExistence type="predicted"/>
<gene>
    <name evidence="2" type="ORF">PoB_005634700</name>
</gene>
<organism evidence="2 3">
    <name type="scientific">Plakobranchus ocellatus</name>
    <dbReference type="NCBI Taxonomy" id="259542"/>
    <lineage>
        <taxon>Eukaryota</taxon>
        <taxon>Metazoa</taxon>
        <taxon>Spiralia</taxon>
        <taxon>Lophotrochozoa</taxon>
        <taxon>Mollusca</taxon>
        <taxon>Gastropoda</taxon>
        <taxon>Heterobranchia</taxon>
        <taxon>Euthyneura</taxon>
        <taxon>Panpulmonata</taxon>
        <taxon>Sacoglossa</taxon>
        <taxon>Placobranchoidea</taxon>
        <taxon>Plakobranchidae</taxon>
        <taxon>Plakobranchus</taxon>
    </lineage>
</organism>
<accession>A0AAV4CES1</accession>
<reference evidence="2 3" key="1">
    <citation type="journal article" date="2021" name="Elife">
        <title>Chloroplast acquisition without the gene transfer in kleptoplastic sea slugs, Plakobranchus ocellatus.</title>
        <authorList>
            <person name="Maeda T."/>
            <person name="Takahashi S."/>
            <person name="Yoshida T."/>
            <person name="Shimamura S."/>
            <person name="Takaki Y."/>
            <person name="Nagai Y."/>
            <person name="Toyoda A."/>
            <person name="Suzuki Y."/>
            <person name="Arimoto A."/>
            <person name="Ishii H."/>
            <person name="Satoh N."/>
            <person name="Nishiyama T."/>
            <person name="Hasebe M."/>
            <person name="Maruyama T."/>
            <person name="Minagawa J."/>
            <person name="Obokata J."/>
            <person name="Shigenobu S."/>
        </authorList>
    </citation>
    <scope>NUCLEOTIDE SEQUENCE [LARGE SCALE GENOMIC DNA]</scope>
</reference>
<comment type="caution">
    <text evidence="2">The sequence shown here is derived from an EMBL/GenBank/DDBJ whole genome shotgun (WGS) entry which is preliminary data.</text>
</comment>
<evidence type="ECO:0000256" key="1">
    <source>
        <dbReference type="SAM" id="MobiDB-lite"/>
    </source>
</evidence>
<sequence>MVKRAKMNKAKPKRDAAGVIKEGNFFDTQFQDDLDPTGPLPGQDNESDIDESLIVEKDYDVDIDSDEEATPPPNLKGQDAIIGQWNTVDLDLGLDQNEDSVTALMNQLVLD</sequence>
<dbReference type="EMBL" id="BLXT01006199">
    <property type="protein sequence ID" value="GFO29842.1"/>
    <property type="molecule type" value="Genomic_DNA"/>
</dbReference>
<evidence type="ECO:0000313" key="2">
    <source>
        <dbReference type="EMBL" id="GFO29842.1"/>
    </source>
</evidence>